<dbReference type="SUPFAM" id="SSF52218">
    <property type="entry name" value="Flavoproteins"/>
    <property type="match status" value="1"/>
</dbReference>
<dbReference type="Proteomes" id="UP000064967">
    <property type="component" value="Chromosome"/>
</dbReference>
<sequence>MLVDVAHVPRTLKLGSFRGICVGGPIHVGGYPSELLRFVKRYRARLELVPSAFFSVGLAVASRTTDGRAETLVCVDRFVAKSGWSPSRVELVAGAMLYTKYNFFVRWMMRRIAEKAGGDTDVSRDYEYTDWLAVERFAAEFAEAVEGSRLLENPRPTFATA</sequence>
<feature type="domain" description="Flavodoxin" evidence="1">
    <location>
        <begin position="2"/>
        <end position="122"/>
    </location>
</feature>
<evidence type="ECO:0000259" key="1">
    <source>
        <dbReference type="Pfam" id="PF12724"/>
    </source>
</evidence>
<dbReference type="PANTHER" id="PTHR38030:SF2">
    <property type="entry name" value="PROTOPORPHYRINOGEN IX DEHYDROGENASE [QUINONE]"/>
    <property type="match status" value="1"/>
</dbReference>
<accession>A0A0K1PPM4</accession>
<dbReference type="GO" id="GO:0070819">
    <property type="term" value="F:menaquinone-dependent protoporphyrinogen oxidase activity"/>
    <property type="evidence" value="ECO:0007669"/>
    <property type="project" value="TreeGrafter"/>
</dbReference>
<dbReference type="InterPro" id="IPR029039">
    <property type="entry name" value="Flavoprotein-like_sf"/>
</dbReference>
<dbReference type="PANTHER" id="PTHR38030">
    <property type="entry name" value="PROTOPORPHYRINOGEN IX DEHYDROGENASE [MENAQUINONE]"/>
    <property type="match status" value="1"/>
</dbReference>
<reference evidence="2 3" key="1">
    <citation type="submission" date="2015-08" db="EMBL/GenBank/DDBJ databases">
        <authorList>
            <person name="Babu N.S."/>
            <person name="Beckwith C.J."/>
            <person name="Beseler K.G."/>
            <person name="Brison A."/>
            <person name="Carone J.V."/>
            <person name="Caskin T.P."/>
            <person name="Diamond M."/>
            <person name="Durham M.E."/>
            <person name="Foxe J.M."/>
            <person name="Go M."/>
            <person name="Henderson B.A."/>
            <person name="Jones I.B."/>
            <person name="McGettigan J.A."/>
            <person name="Micheletti S.J."/>
            <person name="Nasrallah M.E."/>
            <person name="Ortiz D."/>
            <person name="Piller C.R."/>
            <person name="Privatt S.R."/>
            <person name="Schneider S.L."/>
            <person name="Sharp S."/>
            <person name="Smith T.C."/>
            <person name="Stanton J.D."/>
            <person name="Ullery H.E."/>
            <person name="Wilson R.J."/>
            <person name="Serrano M.G."/>
            <person name="Buck G."/>
            <person name="Lee V."/>
            <person name="Wang Y."/>
            <person name="Carvalho R."/>
            <person name="Voegtly L."/>
            <person name="Shi R."/>
            <person name="Duckworth R."/>
            <person name="Johnson A."/>
            <person name="Loviza R."/>
            <person name="Walstead R."/>
            <person name="Shah Z."/>
            <person name="Kiflezghi M."/>
            <person name="Wade K."/>
            <person name="Ball S.L."/>
            <person name="Bradley K.W."/>
            <person name="Asai D.J."/>
            <person name="Bowman C.A."/>
            <person name="Russell D.A."/>
            <person name="Pope W.H."/>
            <person name="Jacobs-Sera D."/>
            <person name="Hendrix R.W."/>
            <person name="Hatfull G.F."/>
        </authorList>
    </citation>
    <scope>NUCLEOTIDE SEQUENCE [LARGE SCALE GENOMIC DNA]</scope>
    <source>
        <strain evidence="2 3">DSM 27648</strain>
    </source>
</reference>
<gene>
    <name evidence="2" type="ORF">AKJ09_02137</name>
</gene>
<dbReference type="InterPro" id="IPR026816">
    <property type="entry name" value="Flavodoxin_dom"/>
</dbReference>
<protein>
    <submittedName>
        <fullName evidence="2">Protoporphyrinogen IX oxidase, oxygen-independent, HemG</fullName>
    </submittedName>
</protein>
<proteinExistence type="predicted"/>
<dbReference type="GO" id="GO:0010181">
    <property type="term" value="F:FMN binding"/>
    <property type="evidence" value="ECO:0007669"/>
    <property type="project" value="TreeGrafter"/>
</dbReference>
<evidence type="ECO:0000313" key="2">
    <source>
        <dbReference type="EMBL" id="AKU95473.1"/>
    </source>
</evidence>
<dbReference type="EMBL" id="CP012333">
    <property type="protein sequence ID" value="AKU95473.1"/>
    <property type="molecule type" value="Genomic_DNA"/>
</dbReference>
<evidence type="ECO:0000313" key="3">
    <source>
        <dbReference type="Proteomes" id="UP000064967"/>
    </source>
</evidence>
<dbReference type="KEGG" id="llu:AKJ09_02137"/>
<dbReference type="InterPro" id="IPR052200">
    <property type="entry name" value="Protoporphyrinogen_IX_DH"/>
</dbReference>
<dbReference type="AlphaFoldDB" id="A0A0K1PPM4"/>
<keyword evidence="3" id="KW-1185">Reference proteome</keyword>
<dbReference type="Pfam" id="PF12724">
    <property type="entry name" value="Flavodoxin_5"/>
    <property type="match status" value="1"/>
</dbReference>
<organism evidence="2 3">
    <name type="scientific">Labilithrix luteola</name>
    <dbReference type="NCBI Taxonomy" id="1391654"/>
    <lineage>
        <taxon>Bacteria</taxon>
        <taxon>Pseudomonadati</taxon>
        <taxon>Myxococcota</taxon>
        <taxon>Polyangia</taxon>
        <taxon>Polyangiales</taxon>
        <taxon>Labilitrichaceae</taxon>
        <taxon>Labilithrix</taxon>
    </lineage>
</organism>
<dbReference type="GO" id="GO:0006783">
    <property type="term" value="P:heme biosynthetic process"/>
    <property type="evidence" value="ECO:0007669"/>
    <property type="project" value="TreeGrafter"/>
</dbReference>
<name>A0A0K1PPM4_9BACT</name>
<dbReference type="STRING" id="1391654.AKJ09_02137"/>